<organism evidence="2">
    <name type="scientific">viral metagenome</name>
    <dbReference type="NCBI Taxonomy" id="1070528"/>
    <lineage>
        <taxon>unclassified sequences</taxon>
        <taxon>metagenomes</taxon>
        <taxon>organismal metagenomes</taxon>
    </lineage>
</organism>
<feature type="region of interest" description="Disordered" evidence="1">
    <location>
        <begin position="1"/>
        <end position="49"/>
    </location>
</feature>
<proteinExistence type="predicted"/>
<dbReference type="Gene3D" id="1.10.510.10">
    <property type="entry name" value="Transferase(Phosphotransferase) domain 1"/>
    <property type="match status" value="1"/>
</dbReference>
<dbReference type="EMBL" id="MN739533">
    <property type="protein sequence ID" value="QHT11260.1"/>
    <property type="molecule type" value="Genomic_DNA"/>
</dbReference>
<reference evidence="2" key="1">
    <citation type="journal article" date="2020" name="Nature">
        <title>Giant virus diversity and host interactions through global metagenomics.</title>
        <authorList>
            <person name="Schulz F."/>
            <person name="Roux S."/>
            <person name="Paez-Espino D."/>
            <person name="Jungbluth S."/>
            <person name="Walsh D.A."/>
            <person name="Denef V.J."/>
            <person name="McMahon K.D."/>
            <person name="Konstantinidis K.T."/>
            <person name="Eloe-Fadrosh E.A."/>
            <person name="Kyrpides N.C."/>
            <person name="Woyke T."/>
        </authorList>
    </citation>
    <scope>NUCLEOTIDE SEQUENCE</scope>
    <source>
        <strain evidence="2">GVMAG-M-3300023174-111</strain>
    </source>
</reference>
<accession>A0A6C0D4R2</accession>
<evidence type="ECO:0008006" key="3">
    <source>
        <dbReference type="Google" id="ProtNLM"/>
    </source>
</evidence>
<sequence length="505" mass="59016">MKTINSSRKMKGGGKKGKDKKSMESKEKAMNYASRRASKSKTPSIFRIDEDEDEIQSPRKMISQIRDSKARRIQKFMRKTQRKRKEVFLKAVCSDSGECISLGREVDKIKEFFNGFTKFQYVLLPIVRKGAVSENGFINQIVYKKDNYISHAILKSAKRPDSDNLMYEYLVGQYINKQCKRFPCFVETYGLYKYKNEASWEQLKAESVNRNVLSSNLELLTKPDLAIGCRDSQYIAILIEDIPNPITLREAIQRNVQDPDEYNFFEDMFLPILFQIYTPLAILKDEFTHYDLHMYNILLYEAKNDGYFECHYELPPEDEDEDDEPRICSFKTKYIPKIIDYGRSYFKKSETNNSSRIYDKLCGTSECEPDCGNEMGFTWLKTEELPVYSNYIDSKEANNTHDLRLLKHFLDTFNDYFEDGDPELYRAIRSINYKTKYGSPSVNTSGLPSKINNVEDAYIKFSQMMINSADRRIHNQRVYYGKPKIGDIYVYCNSDKNMVFVPSSV</sequence>
<protein>
    <recommendedName>
        <fullName evidence="3">Protein kinase domain-containing protein</fullName>
    </recommendedName>
</protein>
<feature type="compositionally biased region" description="Basic residues" evidence="1">
    <location>
        <begin position="8"/>
        <end position="19"/>
    </location>
</feature>
<name>A0A6C0D4R2_9ZZZZ</name>
<evidence type="ECO:0000313" key="2">
    <source>
        <dbReference type="EMBL" id="QHT11260.1"/>
    </source>
</evidence>
<evidence type="ECO:0000256" key="1">
    <source>
        <dbReference type="SAM" id="MobiDB-lite"/>
    </source>
</evidence>
<feature type="compositionally biased region" description="Basic and acidic residues" evidence="1">
    <location>
        <begin position="20"/>
        <end position="29"/>
    </location>
</feature>
<dbReference type="AlphaFoldDB" id="A0A6C0D4R2"/>